<sequence>MDEAYAELGTGRVDVVINSLPNLLEAERTRPDMFESGRHLR</sequence>
<accession>A0A455UEV3</accession>
<evidence type="ECO:0000313" key="1">
    <source>
        <dbReference type="EMBL" id="BBI64625.1"/>
    </source>
</evidence>
<proteinExistence type="predicted"/>
<gene>
    <name evidence="1" type="ORF">HSBAA_59310</name>
</gene>
<evidence type="ECO:0000313" key="2">
    <source>
        <dbReference type="Proteomes" id="UP000320231"/>
    </source>
</evidence>
<name>A0A455UEV3_9GAMM</name>
<dbReference type="KEGG" id="hsr:HSBAA_59310"/>
<dbReference type="EMBL" id="AP019514">
    <property type="protein sequence ID" value="BBI64625.1"/>
    <property type="molecule type" value="Genomic_DNA"/>
</dbReference>
<dbReference type="AlphaFoldDB" id="A0A455UEV3"/>
<dbReference type="Proteomes" id="UP000320231">
    <property type="component" value="Chromosome"/>
</dbReference>
<organism evidence="1 2">
    <name type="scientific">Vreelandella sulfidaeris</name>
    <dbReference type="NCBI Taxonomy" id="115553"/>
    <lineage>
        <taxon>Bacteria</taxon>
        <taxon>Pseudomonadati</taxon>
        <taxon>Pseudomonadota</taxon>
        <taxon>Gammaproteobacteria</taxon>
        <taxon>Oceanospirillales</taxon>
        <taxon>Halomonadaceae</taxon>
        <taxon>Vreelandella</taxon>
    </lineage>
</organism>
<reference evidence="1 2" key="1">
    <citation type="journal article" date="2019" name="Microbiol. Resour. Announc.">
        <title>Complete Genome Sequence of Halomonas sulfidaeris Strain Esulfide1 Isolated from a Metal Sulfide Rock at a Depth of 2,200 Meters, Obtained Using Nanopore Sequencing.</title>
        <authorList>
            <person name="Saito M."/>
            <person name="Nishigata A."/>
            <person name="Galipon J."/>
            <person name="Arakawa K."/>
        </authorList>
    </citation>
    <scope>NUCLEOTIDE SEQUENCE [LARGE SCALE GENOMIC DNA]</scope>
    <source>
        <strain evidence="1 2">ATCC BAA-803</strain>
    </source>
</reference>
<protein>
    <submittedName>
        <fullName evidence="1">Uncharacterized protein</fullName>
    </submittedName>
</protein>